<organism evidence="1 2">
    <name type="scientific">Stephania japonica</name>
    <dbReference type="NCBI Taxonomy" id="461633"/>
    <lineage>
        <taxon>Eukaryota</taxon>
        <taxon>Viridiplantae</taxon>
        <taxon>Streptophyta</taxon>
        <taxon>Embryophyta</taxon>
        <taxon>Tracheophyta</taxon>
        <taxon>Spermatophyta</taxon>
        <taxon>Magnoliopsida</taxon>
        <taxon>Ranunculales</taxon>
        <taxon>Menispermaceae</taxon>
        <taxon>Menispermoideae</taxon>
        <taxon>Cissampelideae</taxon>
        <taxon>Stephania</taxon>
    </lineage>
</organism>
<dbReference type="Proteomes" id="UP001417504">
    <property type="component" value="Unassembled WGS sequence"/>
</dbReference>
<dbReference type="EMBL" id="JBBNAE010000010">
    <property type="protein sequence ID" value="KAK9090291.1"/>
    <property type="molecule type" value="Genomic_DNA"/>
</dbReference>
<proteinExistence type="predicted"/>
<gene>
    <name evidence="1" type="ORF">Sjap_023468</name>
</gene>
<reference evidence="1 2" key="1">
    <citation type="submission" date="2024-01" db="EMBL/GenBank/DDBJ databases">
        <title>Genome assemblies of Stephania.</title>
        <authorList>
            <person name="Yang L."/>
        </authorList>
    </citation>
    <scope>NUCLEOTIDE SEQUENCE [LARGE SCALE GENOMIC DNA]</scope>
    <source>
        <strain evidence="1">QJT</strain>
        <tissue evidence="1">Leaf</tissue>
    </source>
</reference>
<protein>
    <submittedName>
        <fullName evidence="1">Uncharacterized protein</fullName>
    </submittedName>
</protein>
<evidence type="ECO:0000313" key="2">
    <source>
        <dbReference type="Proteomes" id="UP001417504"/>
    </source>
</evidence>
<sequence>MNILKGFEDDECRNNVVDAVVTQSLQLELREWNEMCSFWCLLLLFLCQRFTFHQPHLQ</sequence>
<accession>A0AAP0EBM6</accession>
<name>A0AAP0EBM6_9MAGN</name>
<keyword evidence="2" id="KW-1185">Reference proteome</keyword>
<dbReference type="AlphaFoldDB" id="A0AAP0EBM6"/>
<evidence type="ECO:0000313" key="1">
    <source>
        <dbReference type="EMBL" id="KAK9090291.1"/>
    </source>
</evidence>
<comment type="caution">
    <text evidence="1">The sequence shown here is derived from an EMBL/GenBank/DDBJ whole genome shotgun (WGS) entry which is preliminary data.</text>
</comment>